<evidence type="ECO:0000313" key="1">
    <source>
        <dbReference type="EMBL" id="KPU61516.1"/>
    </source>
</evidence>
<accession>A0A0P8X5Q9</accession>
<reference evidence="1 2" key="1">
    <citation type="submission" date="2015-09" db="EMBL/GenBank/DDBJ databases">
        <authorList>
            <person name="Jackson K.R."/>
            <person name="Lunt B.L."/>
            <person name="Fisher J.N.B."/>
            <person name="Gardner A.V."/>
            <person name="Bailey M.E."/>
            <person name="Deus L.M."/>
            <person name="Earl A.S."/>
            <person name="Gibby P.D."/>
            <person name="Hartmann K.A."/>
            <person name="Liu J.E."/>
            <person name="Manci A.M."/>
            <person name="Nielsen D.A."/>
            <person name="Solomon M.B."/>
            <person name="Breakwell D.P."/>
            <person name="Burnett S.H."/>
            <person name="Grose J.H."/>
        </authorList>
    </citation>
    <scope>NUCLEOTIDE SEQUENCE [LARGE SCALE GENOMIC DNA]</scope>
    <source>
        <strain evidence="1 2">S613</strain>
    </source>
</reference>
<protein>
    <submittedName>
        <fullName evidence="1">Uncharacterized protein</fullName>
    </submittedName>
</protein>
<sequence length="42" mass="4907">MANKRPKRFSAIVGSHHDNFESSSERKVSRLKRGIKDYPWCS</sequence>
<name>A0A0P8X5Q9_PSEFL</name>
<dbReference type="Proteomes" id="UP000050349">
    <property type="component" value="Unassembled WGS sequence"/>
</dbReference>
<dbReference type="AlphaFoldDB" id="A0A0P8X5Q9"/>
<gene>
    <name evidence="1" type="ORF">AN403_5489</name>
</gene>
<dbReference type="EMBL" id="LJXB01000053">
    <property type="protein sequence ID" value="KPU61516.1"/>
    <property type="molecule type" value="Genomic_DNA"/>
</dbReference>
<proteinExistence type="predicted"/>
<organism evidence="1 2">
    <name type="scientific">Pseudomonas fluorescens</name>
    <dbReference type="NCBI Taxonomy" id="294"/>
    <lineage>
        <taxon>Bacteria</taxon>
        <taxon>Pseudomonadati</taxon>
        <taxon>Pseudomonadota</taxon>
        <taxon>Gammaproteobacteria</taxon>
        <taxon>Pseudomonadales</taxon>
        <taxon>Pseudomonadaceae</taxon>
        <taxon>Pseudomonas</taxon>
    </lineage>
</organism>
<comment type="caution">
    <text evidence="1">The sequence shown here is derived from an EMBL/GenBank/DDBJ whole genome shotgun (WGS) entry which is preliminary data.</text>
</comment>
<evidence type="ECO:0000313" key="2">
    <source>
        <dbReference type="Proteomes" id="UP000050349"/>
    </source>
</evidence>